<dbReference type="OMA" id="YLGTEWV"/>
<dbReference type="KEGG" id="mis:MICPUN_109515"/>
<dbReference type="PROSITE" id="PS50893">
    <property type="entry name" value="ABC_TRANSPORTER_2"/>
    <property type="match status" value="1"/>
</dbReference>
<feature type="region of interest" description="Disordered" evidence="3">
    <location>
        <begin position="269"/>
        <end position="290"/>
    </location>
</feature>
<dbReference type="GO" id="GO:0005524">
    <property type="term" value="F:ATP binding"/>
    <property type="evidence" value="ECO:0007669"/>
    <property type="project" value="UniProtKB-KW"/>
</dbReference>
<dbReference type="EMBL" id="CP001332">
    <property type="protein sequence ID" value="ACO67312.1"/>
    <property type="molecule type" value="Genomic_DNA"/>
</dbReference>
<dbReference type="Proteomes" id="UP000002009">
    <property type="component" value="Chromosome 14"/>
</dbReference>
<dbReference type="InterPro" id="IPR003593">
    <property type="entry name" value="AAA+_ATPase"/>
</dbReference>
<evidence type="ECO:0000256" key="3">
    <source>
        <dbReference type="SAM" id="MobiDB-lite"/>
    </source>
</evidence>
<protein>
    <recommendedName>
        <fullName evidence="4">ABC transporter domain-containing protein</fullName>
    </recommendedName>
</protein>
<dbReference type="GeneID" id="8249191"/>
<keyword evidence="1" id="KW-0547">Nucleotide-binding</keyword>
<dbReference type="PANTHER" id="PTHR43158">
    <property type="entry name" value="SKFA PEPTIDE EXPORT ATP-BINDING PROTEIN SKFE"/>
    <property type="match status" value="1"/>
</dbReference>
<evidence type="ECO:0000259" key="4">
    <source>
        <dbReference type="PROSITE" id="PS50893"/>
    </source>
</evidence>
<reference evidence="5 6" key="1">
    <citation type="journal article" date="2009" name="Science">
        <title>Green evolution and dynamic adaptations revealed by genomes of the marine picoeukaryotes Micromonas.</title>
        <authorList>
            <person name="Worden A.Z."/>
            <person name="Lee J.H."/>
            <person name="Mock T."/>
            <person name="Rouze P."/>
            <person name="Simmons M.P."/>
            <person name="Aerts A.L."/>
            <person name="Allen A.E."/>
            <person name="Cuvelier M.L."/>
            <person name="Derelle E."/>
            <person name="Everett M.V."/>
            <person name="Foulon E."/>
            <person name="Grimwood J."/>
            <person name="Gundlach H."/>
            <person name="Henrissat B."/>
            <person name="Napoli C."/>
            <person name="McDonald S.M."/>
            <person name="Parker M.S."/>
            <person name="Rombauts S."/>
            <person name="Salamov A."/>
            <person name="Von Dassow P."/>
            <person name="Badger J.H."/>
            <person name="Coutinho P.M."/>
            <person name="Demir E."/>
            <person name="Dubchak I."/>
            <person name="Gentemann C."/>
            <person name="Eikrem W."/>
            <person name="Gready J.E."/>
            <person name="John U."/>
            <person name="Lanier W."/>
            <person name="Lindquist E.A."/>
            <person name="Lucas S."/>
            <person name="Mayer K.F."/>
            <person name="Moreau H."/>
            <person name="Not F."/>
            <person name="Otillar R."/>
            <person name="Panaud O."/>
            <person name="Pangilinan J."/>
            <person name="Paulsen I."/>
            <person name="Piegu B."/>
            <person name="Poliakov A."/>
            <person name="Robbens S."/>
            <person name="Schmutz J."/>
            <person name="Toulza E."/>
            <person name="Wyss T."/>
            <person name="Zelensky A."/>
            <person name="Zhou K."/>
            <person name="Armbrust E.V."/>
            <person name="Bhattacharya D."/>
            <person name="Goodenough U.W."/>
            <person name="Van de Peer Y."/>
            <person name="Grigoriev I.V."/>
        </authorList>
    </citation>
    <scope>NUCLEOTIDE SEQUENCE [LARGE SCALE GENOMIC DNA]</scope>
    <source>
        <strain evidence="6">RCC299 / NOUM17</strain>
    </source>
</reference>
<dbReference type="InterPro" id="IPR027417">
    <property type="entry name" value="P-loop_NTPase"/>
</dbReference>
<evidence type="ECO:0000313" key="5">
    <source>
        <dbReference type="EMBL" id="ACO67312.1"/>
    </source>
</evidence>
<dbReference type="Pfam" id="PF00005">
    <property type="entry name" value="ABC_tran"/>
    <property type="match status" value="1"/>
</dbReference>
<dbReference type="PANTHER" id="PTHR43158:SF12">
    <property type="entry name" value="ABC TRANSPORTER FAMILY PROTEIN"/>
    <property type="match status" value="1"/>
</dbReference>
<dbReference type="RefSeq" id="XP_002506054.1">
    <property type="nucleotide sequence ID" value="XM_002506008.1"/>
</dbReference>
<keyword evidence="6" id="KW-1185">Reference proteome</keyword>
<accession>C1EHK2</accession>
<proteinExistence type="predicted"/>
<dbReference type="GO" id="GO:0016887">
    <property type="term" value="F:ATP hydrolysis activity"/>
    <property type="evidence" value="ECO:0007669"/>
    <property type="project" value="InterPro"/>
</dbReference>
<dbReference type="FunCoup" id="C1EHK2">
    <property type="interactions" value="193"/>
</dbReference>
<dbReference type="OrthoDB" id="6512918at2759"/>
<dbReference type="Gene3D" id="3.40.50.300">
    <property type="entry name" value="P-loop containing nucleotide triphosphate hydrolases"/>
    <property type="match status" value="1"/>
</dbReference>
<evidence type="ECO:0000256" key="2">
    <source>
        <dbReference type="ARBA" id="ARBA00022840"/>
    </source>
</evidence>
<sequence>MNAPAGVKAEAAAATDAAPSLVISNLNYAYPMGEKIIKDFSLTLPPGSRCLLSGANGAGKTTLLQVLAGKTMVPTEDVRVIGRPPFHDTELTCSGDLAYLGAQWRRNVGSAGSVPLAGDISAGKMIFGVEGIDKNRRADLIDILDIDVDWNMMRVSDGQRRRVQICMGLLKPFKVLLCDEITVDLDILGRLDLLNFLKQECEQRGATVVYATHIFDGMEPWMTHIAFTSDGKLVHGGKKEDVGDLKGVRHLLSTVYDWLVVDRNDRKEREKLEKANPKPKSSLESRFGSRHMAYYR</sequence>
<dbReference type="SUPFAM" id="SSF52540">
    <property type="entry name" value="P-loop containing nucleoside triphosphate hydrolases"/>
    <property type="match status" value="1"/>
</dbReference>
<keyword evidence="2" id="KW-0067">ATP-binding</keyword>
<name>C1EHK2_MICCC</name>
<feature type="domain" description="ABC transporter" evidence="4">
    <location>
        <begin position="21"/>
        <end position="255"/>
    </location>
</feature>
<evidence type="ECO:0000256" key="1">
    <source>
        <dbReference type="ARBA" id="ARBA00022741"/>
    </source>
</evidence>
<evidence type="ECO:0000313" key="6">
    <source>
        <dbReference type="Proteomes" id="UP000002009"/>
    </source>
</evidence>
<gene>
    <name evidence="5" type="ORF">MICPUN_109515</name>
</gene>
<dbReference type="SMART" id="SM00382">
    <property type="entry name" value="AAA"/>
    <property type="match status" value="1"/>
</dbReference>
<organism evidence="5 6">
    <name type="scientific">Micromonas commoda (strain RCC299 / NOUM17 / CCMP2709)</name>
    <name type="common">Picoplanktonic green alga</name>
    <dbReference type="NCBI Taxonomy" id="296587"/>
    <lineage>
        <taxon>Eukaryota</taxon>
        <taxon>Viridiplantae</taxon>
        <taxon>Chlorophyta</taxon>
        <taxon>Mamiellophyceae</taxon>
        <taxon>Mamiellales</taxon>
        <taxon>Mamiellaceae</taxon>
        <taxon>Micromonas</taxon>
    </lineage>
</organism>
<dbReference type="eggNOG" id="KOG2355">
    <property type="taxonomic scope" value="Eukaryota"/>
</dbReference>
<dbReference type="AlphaFoldDB" id="C1EHK2"/>
<dbReference type="InParanoid" id="C1EHK2"/>
<dbReference type="InterPro" id="IPR003439">
    <property type="entry name" value="ABC_transporter-like_ATP-bd"/>
</dbReference>